<feature type="domain" description="HRDC" evidence="11">
    <location>
        <begin position="584"/>
        <end position="658"/>
    </location>
</feature>
<feature type="domain" description="UvrD-like helicase C-terminal" evidence="13">
    <location>
        <begin position="269"/>
        <end position="514"/>
    </location>
</feature>
<comment type="caution">
    <text evidence="14">The sequence shown here is derived from an EMBL/GenBank/DDBJ whole genome shotgun (WGS) entry which is preliminary data.</text>
</comment>
<evidence type="ECO:0000259" key="11">
    <source>
        <dbReference type="PROSITE" id="PS50967"/>
    </source>
</evidence>
<evidence type="ECO:0000259" key="13">
    <source>
        <dbReference type="PROSITE" id="PS51217"/>
    </source>
</evidence>
<dbReference type="SUPFAM" id="SSF47819">
    <property type="entry name" value="HRDC-like"/>
    <property type="match status" value="1"/>
</dbReference>
<evidence type="ECO:0000313" key="15">
    <source>
        <dbReference type="Proteomes" id="UP001501057"/>
    </source>
</evidence>
<comment type="catalytic activity">
    <reaction evidence="9">
        <text>ATP + H2O = ADP + phosphate + H(+)</text>
        <dbReference type="Rhea" id="RHEA:13065"/>
        <dbReference type="ChEBI" id="CHEBI:15377"/>
        <dbReference type="ChEBI" id="CHEBI:15378"/>
        <dbReference type="ChEBI" id="CHEBI:30616"/>
        <dbReference type="ChEBI" id="CHEBI:43474"/>
        <dbReference type="ChEBI" id="CHEBI:456216"/>
        <dbReference type="EC" id="5.6.2.4"/>
    </reaction>
</comment>
<dbReference type="Gene3D" id="1.10.486.10">
    <property type="entry name" value="PCRA, domain 4"/>
    <property type="match status" value="2"/>
</dbReference>
<evidence type="ECO:0000313" key="14">
    <source>
        <dbReference type="EMBL" id="GAA1724689.1"/>
    </source>
</evidence>
<dbReference type="EMBL" id="BAAAME010000002">
    <property type="protein sequence ID" value="GAA1724689.1"/>
    <property type="molecule type" value="Genomic_DNA"/>
</dbReference>
<dbReference type="InterPro" id="IPR044876">
    <property type="entry name" value="HRDC_dom_sf"/>
</dbReference>
<evidence type="ECO:0000256" key="4">
    <source>
        <dbReference type="ARBA" id="ARBA00022806"/>
    </source>
</evidence>
<dbReference type="PROSITE" id="PS51217">
    <property type="entry name" value="UVRD_HELICASE_CTER"/>
    <property type="match status" value="1"/>
</dbReference>
<dbReference type="Gene3D" id="3.40.50.300">
    <property type="entry name" value="P-loop containing nucleotide triphosphate hydrolases"/>
    <property type="match status" value="3"/>
</dbReference>
<evidence type="ECO:0000256" key="6">
    <source>
        <dbReference type="ARBA" id="ARBA00023235"/>
    </source>
</evidence>
<comment type="similarity">
    <text evidence="1">Belongs to the helicase family. UvrD subfamily.</text>
</comment>
<dbReference type="PANTHER" id="PTHR11070">
    <property type="entry name" value="UVRD / RECB / PCRA DNA HELICASE FAMILY MEMBER"/>
    <property type="match status" value="1"/>
</dbReference>
<evidence type="ECO:0000259" key="12">
    <source>
        <dbReference type="PROSITE" id="PS51198"/>
    </source>
</evidence>
<evidence type="ECO:0000256" key="1">
    <source>
        <dbReference type="ARBA" id="ARBA00009922"/>
    </source>
</evidence>
<dbReference type="SMART" id="SM00341">
    <property type="entry name" value="HRDC"/>
    <property type="match status" value="1"/>
</dbReference>
<dbReference type="Pfam" id="PF00570">
    <property type="entry name" value="HRDC"/>
    <property type="match status" value="1"/>
</dbReference>
<dbReference type="InterPro" id="IPR014016">
    <property type="entry name" value="UvrD-like_ATP-bd"/>
</dbReference>
<dbReference type="CDD" id="cd18807">
    <property type="entry name" value="SF1_C_UvrD"/>
    <property type="match status" value="1"/>
</dbReference>
<comment type="catalytic activity">
    <reaction evidence="7">
        <text>Couples ATP hydrolysis with the unwinding of duplex DNA by translocating in the 3'-5' direction.</text>
        <dbReference type="EC" id="5.6.2.4"/>
    </reaction>
</comment>
<proteinExistence type="inferred from homology"/>
<evidence type="ECO:0000256" key="9">
    <source>
        <dbReference type="ARBA" id="ARBA00048988"/>
    </source>
</evidence>
<feature type="binding site" evidence="10">
    <location>
        <begin position="11"/>
        <end position="18"/>
    </location>
    <ligand>
        <name>ATP</name>
        <dbReference type="ChEBI" id="CHEBI:30616"/>
    </ligand>
</feature>
<protein>
    <recommendedName>
        <fullName evidence="8">DNA 3'-5' helicase</fullName>
        <ecNumber evidence="8">5.6.2.4</ecNumber>
    </recommendedName>
</protein>
<reference evidence="14 15" key="1">
    <citation type="journal article" date="2019" name="Int. J. Syst. Evol. Microbiol.">
        <title>The Global Catalogue of Microorganisms (GCM) 10K type strain sequencing project: providing services to taxonomists for standard genome sequencing and annotation.</title>
        <authorList>
            <consortium name="The Broad Institute Genomics Platform"/>
            <consortium name="The Broad Institute Genome Sequencing Center for Infectious Disease"/>
            <person name="Wu L."/>
            <person name="Ma J."/>
        </authorList>
    </citation>
    <scope>NUCLEOTIDE SEQUENCE [LARGE SCALE GENOMIC DNA]</scope>
    <source>
        <strain evidence="14 15">JCM 13518</strain>
    </source>
</reference>
<dbReference type="InterPro" id="IPR000212">
    <property type="entry name" value="DNA_helicase_UvrD/REP"/>
</dbReference>
<dbReference type="SUPFAM" id="SSF52540">
    <property type="entry name" value="P-loop containing nucleoside triphosphate hydrolases"/>
    <property type="match status" value="1"/>
</dbReference>
<dbReference type="InterPro" id="IPR002121">
    <property type="entry name" value="HRDC_dom"/>
</dbReference>
<dbReference type="InterPro" id="IPR027417">
    <property type="entry name" value="P-loop_NTPase"/>
</dbReference>
<dbReference type="CDD" id="cd17932">
    <property type="entry name" value="DEXQc_UvrD"/>
    <property type="match status" value="1"/>
</dbReference>
<dbReference type="PROSITE" id="PS51198">
    <property type="entry name" value="UVRD_HELICASE_ATP_BIND"/>
    <property type="match status" value="1"/>
</dbReference>
<dbReference type="PANTHER" id="PTHR11070:SF69">
    <property type="entry name" value="ATP-DEPENDENT DNA HELICASE UVRD2"/>
    <property type="match status" value="1"/>
</dbReference>
<dbReference type="Proteomes" id="UP001501057">
    <property type="component" value="Unassembled WGS sequence"/>
</dbReference>
<dbReference type="InterPro" id="IPR010997">
    <property type="entry name" value="HRDC-like_sf"/>
</dbReference>
<keyword evidence="2 10" id="KW-0547">Nucleotide-binding</keyword>
<keyword evidence="15" id="KW-1185">Reference proteome</keyword>
<dbReference type="InterPro" id="IPR014017">
    <property type="entry name" value="DNA_helicase_UvrD-like_C"/>
</dbReference>
<dbReference type="Pfam" id="PF13361">
    <property type="entry name" value="UvrD_C"/>
    <property type="match status" value="2"/>
</dbReference>
<evidence type="ECO:0000256" key="8">
    <source>
        <dbReference type="ARBA" id="ARBA00034808"/>
    </source>
</evidence>
<feature type="domain" description="UvrD-like helicase ATP-binding" evidence="12">
    <location>
        <begin position="1"/>
        <end position="269"/>
    </location>
</feature>
<keyword evidence="4 10" id="KW-0347">Helicase</keyword>
<evidence type="ECO:0000256" key="5">
    <source>
        <dbReference type="ARBA" id="ARBA00022840"/>
    </source>
</evidence>
<dbReference type="Gene3D" id="1.10.150.80">
    <property type="entry name" value="HRDC domain"/>
    <property type="match status" value="1"/>
</dbReference>
<keyword evidence="5 10" id="KW-0067">ATP-binding</keyword>
<dbReference type="Pfam" id="PF00580">
    <property type="entry name" value="UvrD-helicase"/>
    <property type="match status" value="1"/>
</dbReference>
<dbReference type="GO" id="GO:0004386">
    <property type="term" value="F:helicase activity"/>
    <property type="evidence" value="ECO:0007669"/>
    <property type="project" value="UniProtKB-KW"/>
</dbReference>
<evidence type="ECO:0000256" key="10">
    <source>
        <dbReference type="PROSITE-ProRule" id="PRU00560"/>
    </source>
</evidence>
<evidence type="ECO:0000256" key="2">
    <source>
        <dbReference type="ARBA" id="ARBA00022741"/>
    </source>
</evidence>
<keyword evidence="3 10" id="KW-0378">Hydrolase</keyword>
<dbReference type="InterPro" id="IPR013986">
    <property type="entry name" value="DExx_box_DNA_helicase_dom_sf"/>
</dbReference>
<organism evidence="14 15">
    <name type="scientific">Aeromicrobium alkaliterrae</name>
    <dbReference type="NCBI Taxonomy" id="302168"/>
    <lineage>
        <taxon>Bacteria</taxon>
        <taxon>Bacillati</taxon>
        <taxon>Actinomycetota</taxon>
        <taxon>Actinomycetes</taxon>
        <taxon>Propionibacteriales</taxon>
        <taxon>Nocardioidaceae</taxon>
        <taxon>Aeromicrobium</taxon>
    </lineage>
</organism>
<keyword evidence="6" id="KW-0413">Isomerase</keyword>
<dbReference type="Gene3D" id="1.10.10.160">
    <property type="match status" value="1"/>
</dbReference>
<accession>A0ABN2JEZ1</accession>
<dbReference type="EC" id="5.6.2.4" evidence="8"/>
<gene>
    <name evidence="14" type="ORF">GCM10009710_01860</name>
</gene>
<evidence type="ECO:0000256" key="3">
    <source>
        <dbReference type="ARBA" id="ARBA00022801"/>
    </source>
</evidence>
<dbReference type="PROSITE" id="PS50967">
    <property type="entry name" value="HRDC"/>
    <property type="match status" value="1"/>
</dbReference>
<name>A0ABN2JEZ1_9ACTN</name>
<evidence type="ECO:0000256" key="7">
    <source>
        <dbReference type="ARBA" id="ARBA00034617"/>
    </source>
</evidence>
<sequence length="658" mass="71647">MALKGPVAVIAGAGTGKTRAITHRIAYGVDTGLYKPQEVLAVTFTTRAAGEMRGRLSQLGAPGVQARTFHSAALRQLRYFWPQYYGGDLPEIISSKFALVAGAARRVGVRPDNAIVRDLASEIEWAKVSNVVPDEYTRRAAGRSVGDLDLGDVGAAFRAYEDIKREQRKIDFEDILLFTAGMLDGDERIAAQVRSQYRWFVVDEFQDVNPLQSTLLDLWLGGRSDVCVVGDPYQTIYTFAGASPAALRTFANRFDDATRVELVRNYRSSPQIVAAANAVFSGSQRTGVTLQPQNPAGDPVDYTGYADEASMAEAVADEIVALNRRGVPYRESAVLFRINAQSEAFEEALGSRGVPFMLRGVEGFFQRAEVRQAVTLLRGAAAAAESGDLMGDVRAVLSGMGHPDEAPKGTGAARDRWESLHALTTMAADFVEADPNATVASLVADLERRAEAAHAPTADGVTLATFHSAKGLEWDAVFCTGLHEGMLPIVHAQTPEAIEEERRLFYVGVTRARRHLYLTWATARTATARTKRSPTRFLDPLLPANHAARASRSSDRKVRTCPVCGQVLATAADRKRGRCADCPVTYDEGLYERLRTWRTEIASDRKVPAYVVFNDNTLKLIAEVKPSDAPALLRISGVGRRKLEEFGESVLAIVGEPG</sequence>